<accession>A0A0F8ZTM0</accession>
<feature type="non-terminal residue" evidence="1">
    <location>
        <position position="204"/>
    </location>
</feature>
<protein>
    <submittedName>
        <fullName evidence="1">Uncharacterized protein</fullName>
    </submittedName>
</protein>
<sequence length="204" mass="22944">MKVNLIAVQARTELKDYASADAFHAKMASLMQRAMREVDRDLPTLVSYPELVGLYLSFVPYYWDDLKAETNLEAAVTKIVMKNMARLGEEDRRTPEVAARRLMFIEYAVETERAYVDTFSSLARDYGAYVAAGSIALPPMEGEPSKGGRHVMDETKVHNISYLFSPRGVCLRRVPKVNMTEPFEVRVFDSGPRSELVPVDTALG</sequence>
<evidence type="ECO:0000313" key="1">
    <source>
        <dbReference type="EMBL" id="KKK97158.1"/>
    </source>
</evidence>
<dbReference type="EMBL" id="LAZR01046174">
    <property type="protein sequence ID" value="KKK97158.1"/>
    <property type="molecule type" value="Genomic_DNA"/>
</dbReference>
<dbReference type="AlphaFoldDB" id="A0A0F8ZTM0"/>
<comment type="caution">
    <text evidence="1">The sequence shown here is derived from an EMBL/GenBank/DDBJ whole genome shotgun (WGS) entry which is preliminary data.</text>
</comment>
<reference evidence="1" key="1">
    <citation type="journal article" date="2015" name="Nature">
        <title>Complex archaea that bridge the gap between prokaryotes and eukaryotes.</title>
        <authorList>
            <person name="Spang A."/>
            <person name="Saw J.H."/>
            <person name="Jorgensen S.L."/>
            <person name="Zaremba-Niedzwiedzka K."/>
            <person name="Martijn J."/>
            <person name="Lind A.E."/>
            <person name="van Eijk R."/>
            <person name="Schleper C."/>
            <person name="Guy L."/>
            <person name="Ettema T.J."/>
        </authorList>
    </citation>
    <scope>NUCLEOTIDE SEQUENCE</scope>
</reference>
<dbReference type="SUPFAM" id="SSF56317">
    <property type="entry name" value="Carbon-nitrogen hydrolase"/>
    <property type="match status" value="1"/>
</dbReference>
<dbReference type="Gene3D" id="3.60.110.10">
    <property type="entry name" value="Carbon-nitrogen hydrolase"/>
    <property type="match status" value="1"/>
</dbReference>
<gene>
    <name evidence="1" type="ORF">LCGC14_2655540</name>
</gene>
<organism evidence="1">
    <name type="scientific">marine sediment metagenome</name>
    <dbReference type="NCBI Taxonomy" id="412755"/>
    <lineage>
        <taxon>unclassified sequences</taxon>
        <taxon>metagenomes</taxon>
        <taxon>ecological metagenomes</taxon>
    </lineage>
</organism>
<dbReference type="InterPro" id="IPR036526">
    <property type="entry name" value="C-N_Hydrolase_sf"/>
</dbReference>
<name>A0A0F8ZTM0_9ZZZZ</name>
<proteinExistence type="predicted"/>